<protein>
    <submittedName>
        <fullName evidence="1">Siphovirus Gp157</fullName>
    </submittedName>
</protein>
<dbReference type="Pfam" id="PF05565">
    <property type="entry name" value="Sipho_Gp157"/>
    <property type="match status" value="1"/>
</dbReference>
<proteinExistence type="predicted"/>
<gene>
    <name evidence="1" type="ORF">UFOVP265_26</name>
</gene>
<reference evidence="1" key="1">
    <citation type="submission" date="2020-04" db="EMBL/GenBank/DDBJ databases">
        <authorList>
            <person name="Chiriac C."/>
            <person name="Salcher M."/>
            <person name="Ghai R."/>
            <person name="Kavagutti S V."/>
        </authorList>
    </citation>
    <scope>NUCLEOTIDE SEQUENCE</scope>
</reference>
<sequence>MNLYNLSEEYEKILSEVIYNEDTGEIDCTSLQRLDDIKDAVENKAKAISSYIKNIDAQRIAISNAIDDMRFREKAIQSRIGSMKHYLLSHMERLGIDKIESPFFDIHLKKNPCKVDITNADEIPDDYKKAKVELTIDKLMIRDAIKQGKEVPGAKLIQTNRVEIK</sequence>
<dbReference type="EMBL" id="LR796278">
    <property type="protein sequence ID" value="CAB4133939.1"/>
    <property type="molecule type" value="Genomic_DNA"/>
</dbReference>
<evidence type="ECO:0000313" key="1">
    <source>
        <dbReference type="EMBL" id="CAB4133939.1"/>
    </source>
</evidence>
<name>A0A6J5LQK5_9CAUD</name>
<dbReference type="InterPro" id="IPR008840">
    <property type="entry name" value="Sipho_Gp157"/>
</dbReference>
<accession>A0A6J5LQK5</accession>
<organism evidence="1">
    <name type="scientific">uncultured Caudovirales phage</name>
    <dbReference type="NCBI Taxonomy" id="2100421"/>
    <lineage>
        <taxon>Viruses</taxon>
        <taxon>Duplodnaviria</taxon>
        <taxon>Heunggongvirae</taxon>
        <taxon>Uroviricota</taxon>
        <taxon>Caudoviricetes</taxon>
        <taxon>Peduoviridae</taxon>
        <taxon>Maltschvirus</taxon>
        <taxon>Maltschvirus maltsch</taxon>
    </lineage>
</organism>